<comment type="caution">
    <text evidence="2">The sequence shown here is derived from an EMBL/GenBank/DDBJ whole genome shotgun (WGS) entry which is preliminary data.</text>
</comment>
<dbReference type="Proteomes" id="UP000283128">
    <property type="component" value="Unassembled WGS sequence"/>
</dbReference>
<feature type="transmembrane region" description="Helical" evidence="1">
    <location>
        <begin position="172"/>
        <end position="191"/>
    </location>
</feature>
<keyword evidence="1" id="KW-0812">Transmembrane</keyword>
<keyword evidence="3" id="KW-1185">Reference proteome</keyword>
<keyword evidence="1" id="KW-1133">Transmembrane helix</keyword>
<dbReference type="AlphaFoldDB" id="A0A437PAJ5"/>
<protein>
    <submittedName>
        <fullName evidence="2">Uncharacterized protein</fullName>
    </submittedName>
</protein>
<keyword evidence="1" id="KW-0472">Membrane</keyword>
<proteinExistence type="predicted"/>
<evidence type="ECO:0000313" key="3">
    <source>
        <dbReference type="Proteomes" id="UP000283128"/>
    </source>
</evidence>
<reference evidence="2 3" key="1">
    <citation type="submission" date="2019-01" db="EMBL/GenBank/DDBJ databases">
        <title>Genome sequences of Streptomyces and Rhizobium isolates collected from root and soil.</title>
        <authorList>
            <person name="Chhettri S."/>
            <person name="Sevigny J.L."/>
            <person name="Sen A."/>
            <person name="Ennis N."/>
            <person name="Tisa L."/>
        </authorList>
    </citation>
    <scope>NUCLEOTIDE SEQUENCE [LARGE SCALE GENOMIC DNA]</scope>
    <source>
        <strain evidence="2 3">San01</strain>
    </source>
</reference>
<feature type="transmembrane region" description="Helical" evidence="1">
    <location>
        <begin position="136"/>
        <end position="152"/>
    </location>
</feature>
<name>A0A437PAJ5_9ACTN</name>
<organism evidence="2 3">
    <name type="scientific">Streptomyces antnestii</name>
    <dbReference type="NCBI Taxonomy" id="2494256"/>
    <lineage>
        <taxon>Bacteria</taxon>
        <taxon>Bacillati</taxon>
        <taxon>Actinomycetota</taxon>
        <taxon>Actinomycetes</taxon>
        <taxon>Kitasatosporales</taxon>
        <taxon>Streptomycetaceae</taxon>
        <taxon>Streptomyces</taxon>
    </lineage>
</organism>
<dbReference type="OrthoDB" id="4337469at2"/>
<gene>
    <name evidence="2" type="ORF">EOT10_30395</name>
</gene>
<dbReference type="RefSeq" id="WP_127831572.1">
    <property type="nucleotide sequence ID" value="NZ_RZYA01000018.1"/>
</dbReference>
<accession>A0A437PAJ5</accession>
<sequence>MTSFALYARSRALPTTLAAFAAATLFTLWAATRPETYVDPQRRIPLLALAPLLATSAIGVSLHQYAQELDRTAARPWWRLRLAHLLALTALAALLLAMAVPGHSQEFGAVAMVRNILGATGITAAAAVLVGARLSWLPTLLYFGAVFLSYSAPHLRTATVWTWSMQPGPQRAAWAVAMTAFVVGGALYVAVGTRRERERS</sequence>
<feature type="transmembrane region" description="Helical" evidence="1">
    <location>
        <begin position="82"/>
        <end position="101"/>
    </location>
</feature>
<evidence type="ECO:0000313" key="2">
    <source>
        <dbReference type="EMBL" id="RVU19293.1"/>
    </source>
</evidence>
<feature type="transmembrane region" description="Helical" evidence="1">
    <location>
        <begin position="12"/>
        <end position="32"/>
    </location>
</feature>
<feature type="transmembrane region" description="Helical" evidence="1">
    <location>
        <begin position="44"/>
        <end position="62"/>
    </location>
</feature>
<feature type="transmembrane region" description="Helical" evidence="1">
    <location>
        <begin position="107"/>
        <end position="129"/>
    </location>
</feature>
<dbReference type="EMBL" id="RZYA01000018">
    <property type="protein sequence ID" value="RVU19293.1"/>
    <property type="molecule type" value="Genomic_DNA"/>
</dbReference>
<evidence type="ECO:0000256" key="1">
    <source>
        <dbReference type="SAM" id="Phobius"/>
    </source>
</evidence>